<evidence type="ECO:0000313" key="2">
    <source>
        <dbReference type="EMBL" id="MBB2171642.1"/>
    </source>
</evidence>
<keyword evidence="3" id="KW-1185">Reference proteome</keyword>
<evidence type="ECO:0000313" key="3">
    <source>
        <dbReference type="Proteomes" id="UP000577891"/>
    </source>
</evidence>
<feature type="domain" description="Lipoyl-binding" evidence="1">
    <location>
        <begin position="100"/>
        <end position="154"/>
    </location>
</feature>
<dbReference type="CDD" id="cd06850">
    <property type="entry name" value="biotinyl_domain"/>
    <property type="match status" value="1"/>
</dbReference>
<dbReference type="SUPFAM" id="SSF51230">
    <property type="entry name" value="Single hybrid motif"/>
    <property type="match status" value="1"/>
</dbReference>
<reference evidence="2 3" key="1">
    <citation type="submission" date="2020-04" db="EMBL/GenBank/DDBJ databases">
        <title>Description of novel Gluconacetobacter.</title>
        <authorList>
            <person name="Sombolestani A."/>
        </authorList>
    </citation>
    <scope>NUCLEOTIDE SEQUENCE [LARGE SCALE GENOMIC DNA]</scope>
    <source>
        <strain evidence="2 3">LMG 27724</strain>
    </source>
</reference>
<organism evidence="2 3">
    <name type="scientific">Gluconacetobacter asukensis</name>
    <dbReference type="NCBI Taxonomy" id="1017181"/>
    <lineage>
        <taxon>Bacteria</taxon>
        <taxon>Pseudomonadati</taxon>
        <taxon>Pseudomonadota</taxon>
        <taxon>Alphaproteobacteria</taxon>
        <taxon>Acetobacterales</taxon>
        <taxon>Acetobacteraceae</taxon>
        <taxon>Gluconacetobacter</taxon>
    </lineage>
</organism>
<dbReference type="InterPro" id="IPR000089">
    <property type="entry name" value="Biotin_lipoyl"/>
</dbReference>
<dbReference type="InterPro" id="IPR011053">
    <property type="entry name" value="Single_hybrid_motif"/>
</dbReference>
<dbReference type="AlphaFoldDB" id="A0A7W4NZ89"/>
<dbReference type="Gene3D" id="2.40.50.100">
    <property type="match status" value="1"/>
</dbReference>
<accession>A0A7W4NZ89</accession>
<dbReference type="Proteomes" id="UP000577891">
    <property type="component" value="Unassembled WGS sequence"/>
</dbReference>
<sequence length="156" mass="15804">MAGRQDDAMTATPPLLPDLSTLPNVEEIGQITTWLAEAGLAAMELANGAGGKLRIAVAPAPAQVATPQPAAPIATAPETVTATAPFFGRLALHHPLRQDPFAPVGSTVCKGDTIALLTIDSLQLPVTAPADGTVVEILAQEDALIGYGAPILTIGA</sequence>
<dbReference type="EMBL" id="JABEQE010000004">
    <property type="protein sequence ID" value="MBB2171642.1"/>
    <property type="molecule type" value="Genomic_DNA"/>
</dbReference>
<evidence type="ECO:0000259" key="1">
    <source>
        <dbReference type="Pfam" id="PF00364"/>
    </source>
</evidence>
<comment type="caution">
    <text evidence="2">The sequence shown here is derived from an EMBL/GenBank/DDBJ whole genome shotgun (WGS) entry which is preliminary data.</text>
</comment>
<name>A0A7W4NZ89_9PROT</name>
<gene>
    <name evidence="2" type="ORF">HLH35_05815</name>
</gene>
<dbReference type="Pfam" id="PF00364">
    <property type="entry name" value="Biotin_lipoyl"/>
    <property type="match status" value="1"/>
</dbReference>
<proteinExistence type="predicted"/>
<protein>
    <recommendedName>
        <fullName evidence="1">Lipoyl-binding domain-containing protein</fullName>
    </recommendedName>
</protein>